<comment type="subcellular location">
    <subcellularLocation>
        <location evidence="1">Cytoplasm</location>
    </subcellularLocation>
</comment>
<evidence type="ECO:0000259" key="15">
    <source>
        <dbReference type="PROSITE" id="PS51755"/>
    </source>
</evidence>
<dbReference type="PANTHER" id="PTHR48111:SF49">
    <property type="entry name" value="HEME RESPONSE REGULATOR HSSR"/>
    <property type="match status" value="1"/>
</dbReference>
<keyword evidence="5" id="KW-0805">Transcription regulation</keyword>
<keyword evidence="2" id="KW-0963">Cytoplasm</keyword>
<evidence type="ECO:0000256" key="9">
    <source>
        <dbReference type="ARBA" id="ARBA00023163"/>
    </source>
</evidence>
<dbReference type="SUPFAM" id="SSF52172">
    <property type="entry name" value="CheY-like"/>
    <property type="match status" value="1"/>
</dbReference>
<keyword evidence="9" id="KW-0804">Transcription</keyword>
<keyword evidence="17" id="KW-1185">Reference proteome</keyword>
<name>A0ABY4RTC2_9BACL</name>
<evidence type="ECO:0000256" key="2">
    <source>
        <dbReference type="ARBA" id="ARBA00022490"/>
    </source>
</evidence>
<keyword evidence="4" id="KW-0902">Two-component regulatory system</keyword>
<evidence type="ECO:0000256" key="3">
    <source>
        <dbReference type="ARBA" id="ARBA00022553"/>
    </source>
</evidence>
<dbReference type="EMBL" id="CP027059">
    <property type="protein sequence ID" value="UQZ84778.1"/>
    <property type="molecule type" value="Genomic_DNA"/>
</dbReference>
<gene>
    <name evidence="16" type="primary">hssR_3</name>
    <name evidence="16" type="ORF">SK3146_04033</name>
</gene>
<evidence type="ECO:0000256" key="12">
    <source>
        <dbReference type="PROSITE-ProRule" id="PRU00169"/>
    </source>
</evidence>
<dbReference type="InterPro" id="IPR001867">
    <property type="entry name" value="OmpR/PhoB-type_DNA-bd"/>
</dbReference>
<evidence type="ECO:0000259" key="14">
    <source>
        <dbReference type="PROSITE" id="PS50110"/>
    </source>
</evidence>
<evidence type="ECO:0000256" key="1">
    <source>
        <dbReference type="ARBA" id="ARBA00004496"/>
    </source>
</evidence>
<keyword evidence="7 13" id="KW-0238">DNA-binding</keyword>
<dbReference type="Gene3D" id="6.10.250.690">
    <property type="match status" value="1"/>
</dbReference>
<dbReference type="Gene3D" id="3.40.50.2300">
    <property type="match status" value="1"/>
</dbReference>
<dbReference type="SMART" id="SM00862">
    <property type="entry name" value="Trans_reg_C"/>
    <property type="match status" value="1"/>
</dbReference>
<evidence type="ECO:0000256" key="7">
    <source>
        <dbReference type="ARBA" id="ARBA00023125"/>
    </source>
</evidence>
<evidence type="ECO:0000256" key="5">
    <source>
        <dbReference type="ARBA" id="ARBA00023015"/>
    </source>
</evidence>
<dbReference type="PROSITE" id="PS51755">
    <property type="entry name" value="OMPR_PHOB"/>
    <property type="match status" value="1"/>
</dbReference>
<dbReference type="Pfam" id="PF00486">
    <property type="entry name" value="Trans_reg_C"/>
    <property type="match status" value="1"/>
</dbReference>
<evidence type="ECO:0000256" key="10">
    <source>
        <dbReference type="ARBA" id="ARBA00037471"/>
    </source>
</evidence>
<dbReference type="InterPro" id="IPR001789">
    <property type="entry name" value="Sig_transdc_resp-reg_receiver"/>
</dbReference>
<dbReference type="InterPro" id="IPR011006">
    <property type="entry name" value="CheY-like_superfamily"/>
</dbReference>
<dbReference type="Proteomes" id="UP001057134">
    <property type="component" value="Chromosome"/>
</dbReference>
<dbReference type="CDD" id="cd00383">
    <property type="entry name" value="trans_reg_C"/>
    <property type="match status" value="1"/>
</dbReference>
<feature type="domain" description="OmpR/PhoB-type" evidence="15">
    <location>
        <begin position="149"/>
        <end position="247"/>
    </location>
</feature>
<dbReference type="Pfam" id="PF00072">
    <property type="entry name" value="Response_reg"/>
    <property type="match status" value="1"/>
</dbReference>
<evidence type="ECO:0000313" key="17">
    <source>
        <dbReference type="Proteomes" id="UP001057134"/>
    </source>
</evidence>
<dbReference type="PANTHER" id="PTHR48111">
    <property type="entry name" value="REGULATOR OF RPOS"/>
    <property type="match status" value="1"/>
</dbReference>
<evidence type="ECO:0000256" key="6">
    <source>
        <dbReference type="ARBA" id="ARBA00023026"/>
    </source>
</evidence>
<organism evidence="16 17">
    <name type="scientific">Paenibacillus konkukensis</name>
    <dbReference type="NCBI Taxonomy" id="2020716"/>
    <lineage>
        <taxon>Bacteria</taxon>
        <taxon>Bacillati</taxon>
        <taxon>Bacillota</taxon>
        <taxon>Bacilli</taxon>
        <taxon>Bacillales</taxon>
        <taxon>Paenibacillaceae</taxon>
        <taxon>Paenibacillus</taxon>
    </lineage>
</organism>
<dbReference type="InterPro" id="IPR039420">
    <property type="entry name" value="WalR-like"/>
</dbReference>
<feature type="DNA-binding region" description="OmpR/PhoB-type" evidence="13">
    <location>
        <begin position="149"/>
        <end position="247"/>
    </location>
</feature>
<dbReference type="CDD" id="cd17574">
    <property type="entry name" value="REC_OmpR"/>
    <property type="match status" value="1"/>
</dbReference>
<evidence type="ECO:0000256" key="4">
    <source>
        <dbReference type="ARBA" id="ARBA00023012"/>
    </source>
</evidence>
<evidence type="ECO:0000313" key="16">
    <source>
        <dbReference type="EMBL" id="UQZ84778.1"/>
    </source>
</evidence>
<feature type="modified residue" description="4-aspartylphosphate" evidence="12">
    <location>
        <position position="77"/>
    </location>
</feature>
<dbReference type="InterPro" id="IPR036388">
    <property type="entry name" value="WH-like_DNA-bd_sf"/>
</dbReference>
<sequence>MLFHIPFFIPYEPLEDIAERRLLLSMTKIMIVDDDPHIRELVRVFLGNEGFDVYEASDGQDALVKLESLTVDMVILDIMMPNMDGWELCRELREHYELPLLMLTAKGETSQKVKGFELGADDYLVKPFDPPELVARVKALMKRYRIAVSQTIQIGELSMNRKTYELTVAGESLTLPLKEFELLFKLASYPGKTFSREQLIEQIWGYDFEGNERTVDVHINRLRERFPEEQCAFRINTIRGLGYRLEIVT</sequence>
<dbReference type="SMART" id="SM00448">
    <property type="entry name" value="REC"/>
    <property type="match status" value="1"/>
</dbReference>
<keyword evidence="6" id="KW-0843">Virulence</keyword>
<protein>
    <recommendedName>
        <fullName evidence="11">Heme response regulator HssR</fullName>
    </recommendedName>
</protein>
<dbReference type="Gene3D" id="1.10.10.10">
    <property type="entry name" value="Winged helix-like DNA-binding domain superfamily/Winged helix DNA-binding domain"/>
    <property type="match status" value="1"/>
</dbReference>
<evidence type="ECO:0000256" key="13">
    <source>
        <dbReference type="PROSITE-ProRule" id="PRU01091"/>
    </source>
</evidence>
<keyword evidence="3 12" id="KW-0597">Phosphoprotein</keyword>
<keyword evidence="8" id="KW-0010">Activator</keyword>
<reference evidence="16" key="2">
    <citation type="journal article" date="2021" name="J Anim Sci Technol">
        <title>Complete genome sequence of Paenibacillus konkukensis sp. nov. SK3146 as a potential probiotic strain.</title>
        <authorList>
            <person name="Jung H.I."/>
            <person name="Park S."/>
            <person name="Niu K.M."/>
            <person name="Lee S.W."/>
            <person name="Kothari D."/>
            <person name="Yi K.J."/>
            <person name="Kim S.K."/>
        </authorList>
    </citation>
    <scope>NUCLEOTIDE SEQUENCE</scope>
    <source>
        <strain evidence="16">SK3146</strain>
    </source>
</reference>
<proteinExistence type="predicted"/>
<accession>A0ABY4RTC2</accession>
<dbReference type="PROSITE" id="PS50110">
    <property type="entry name" value="RESPONSE_REGULATORY"/>
    <property type="match status" value="1"/>
</dbReference>
<feature type="domain" description="Response regulatory" evidence="14">
    <location>
        <begin position="28"/>
        <end position="141"/>
    </location>
</feature>
<evidence type="ECO:0000256" key="11">
    <source>
        <dbReference type="ARBA" id="ARBA00039976"/>
    </source>
</evidence>
<evidence type="ECO:0000256" key="8">
    <source>
        <dbReference type="ARBA" id="ARBA00023159"/>
    </source>
</evidence>
<reference evidence="16" key="1">
    <citation type="submission" date="2018-02" db="EMBL/GenBank/DDBJ databases">
        <authorList>
            <person name="Kim S.-K."/>
            <person name="Jung H.-I."/>
            <person name="Lee S.-W."/>
        </authorList>
    </citation>
    <scope>NUCLEOTIDE SEQUENCE</scope>
    <source>
        <strain evidence="16">SK3146</strain>
    </source>
</reference>
<comment type="function">
    <text evidence="10">Member of the two-component regulatory system HssS/HssR involved in intracellular heme homeostasis and tempering of staphylococcal virulence. Phosphorylated HssR binds to a direct repeat sequence within hrtAB promoter and activates the expression of hrtAB, an efflux pump, in response to extracellular heme, hemin, hemoglobin or blood.</text>
</comment>